<evidence type="ECO:0000259" key="2">
    <source>
        <dbReference type="Pfam" id="PF00892"/>
    </source>
</evidence>
<dbReference type="Pfam" id="PF00892">
    <property type="entry name" value="EamA"/>
    <property type="match status" value="2"/>
</dbReference>
<feature type="transmembrane region" description="Helical" evidence="1">
    <location>
        <begin position="45"/>
        <end position="66"/>
    </location>
</feature>
<dbReference type="InterPro" id="IPR037185">
    <property type="entry name" value="EmrE-like"/>
</dbReference>
<reference evidence="3" key="1">
    <citation type="submission" date="2009-08" db="EMBL/GenBank/DDBJ databases">
        <authorList>
            <consortium name="US DOE Joint Genome Institute"/>
            <person name="Lucas S."/>
            <person name="Copeland A."/>
            <person name="Lapidus A."/>
            <person name="Glavina del Rio T."/>
            <person name="Dalin E."/>
            <person name="Tice H."/>
            <person name="Bruce D."/>
            <person name="Barry K."/>
            <person name="Pitluck S."/>
            <person name="Lowry S."/>
            <person name="Larimer F."/>
            <person name="Land M."/>
            <person name="Hauser L."/>
            <person name="Kyrpides N."/>
            <person name="Ivanova N."/>
            <person name="McMahon K.D."/>
            <person name="Hugenholtz P."/>
        </authorList>
    </citation>
    <scope>NUCLEOTIDE SEQUENCE</scope>
    <source>
        <strain evidence="3">UW-1</strain>
    </source>
</reference>
<dbReference type="AlphaFoldDB" id="C7RKH1"/>
<feature type="transmembrane region" description="Helical" evidence="1">
    <location>
        <begin position="21"/>
        <end position="39"/>
    </location>
</feature>
<sequence length="303" mass="31631">MKDASMLPAASGGAGREQRRAVAALLVGALIWGLIWYPYRVLRDAGVDGVAATTISYGLAFLLVWLARRSSTPVVPSWPLLWLGLSAAVCNLGYVLATLSGDVLRVLLLFYLAPLWTVVLSRLLLDERLTGAGALAIALSLGGAVTMLWQPRLGLPAPQDAADWLGLAAGFAFALFNVVSRRACNISVENKVLAAFAGVVTLGVLLLLAGVGSARVPPSASLWGLLALLAVVLVLANQVVQFGLARVAANRAIVIMLSEIGFAAVGAWLLAGEAMALRDWLGGALIISASLITAWRGEDGTRA</sequence>
<feature type="transmembrane region" description="Helical" evidence="1">
    <location>
        <begin position="220"/>
        <end position="240"/>
    </location>
</feature>
<feature type="transmembrane region" description="Helical" evidence="1">
    <location>
        <begin position="252"/>
        <end position="271"/>
    </location>
</feature>
<dbReference type="InterPro" id="IPR000620">
    <property type="entry name" value="EamA_dom"/>
</dbReference>
<feature type="transmembrane region" description="Helical" evidence="1">
    <location>
        <begin position="78"/>
        <end position="97"/>
    </location>
</feature>
<feature type="transmembrane region" description="Helical" evidence="1">
    <location>
        <begin position="192"/>
        <end position="214"/>
    </location>
</feature>
<keyword evidence="1" id="KW-0472">Membrane</keyword>
<feature type="domain" description="EamA" evidence="2">
    <location>
        <begin position="21"/>
        <end position="148"/>
    </location>
</feature>
<feature type="transmembrane region" description="Helical" evidence="1">
    <location>
        <begin position="132"/>
        <end position="149"/>
    </location>
</feature>
<dbReference type="SUPFAM" id="SSF103481">
    <property type="entry name" value="Multidrug resistance efflux transporter EmrE"/>
    <property type="match status" value="2"/>
</dbReference>
<feature type="domain" description="EamA" evidence="2">
    <location>
        <begin position="162"/>
        <end position="293"/>
    </location>
</feature>
<protein>
    <recommendedName>
        <fullName evidence="2">EamA domain-containing protein</fullName>
    </recommendedName>
</protein>
<dbReference type="GO" id="GO:0016020">
    <property type="term" value="C:membrane"/>
    <property type="evidence" value="ECO:0007669"/>
    <property type="project" value="InterPro"/>
</dbReference>
<keyword evidence="1" id="KW-1133">Transmembrane helix</keyword>
<reference evidence="3" key="2">
    <citation type="submission" date="2009-09" db="EMBL/GenBank/DDBJ databases">
        <title>Complete sequence of chromosome of Candidatus Accumulibacter phosphatis clade IIA str. UW-1.</title>
        <authorList>
            <consortium name="US DOE Joint Genome Institute"/>
            <person name="Martin H.G."/>
            <person name="Ivanova N."/>
            <person name="Kunin V."/>
            <person name="Warnecke F."/>
            <person name="Barry K."/>
            <person name="He S."/>
            <person name="Salamov A."/>
            <person name="Szeto E."/>
            <person name="Dalin E."/>
            <person name="Pangilinan J.L."/>
            <person name="Lapidus A."/>
            <person name="Lowry S."/>
            <person name="Kyrpides N.C."/>
            <person name="McMahon K.D."/>
            <person name="Hugenholtz P."/>
        </authorList>
    </citation>
    <scope>NUCLEOTIDE SEQUENCE [LARGE SCALE GENOMIC DNA]</scope>
    <source>
        <strain evidence="3">UW-1</strain>
    </source>
</reference>
<evidence type="ECO:0000256" key="1">
    <source>
        <dbReference type="SAM" id="Phobius"/>
    </source>
</evidence>
<dbReference type="OrthoDB" id="5295396at2"/>
<feature type="transmembrane region" description="Helical" evidence="1">
    <location>
        <begin position="161"/>
        <end position="180"/>
    </location>
</feature>
<keyword evidence="1" id="KW-0812">Transmembrane</keyword>
<feature type="transmembrane region" description="Helical" evidence="1">
    <location>
        <begin position="277"/>
        <end position="295"/>
    </location>
</feature>
<name>C7RKH1_ACCRE</name>
<dbReference type="eggNOG" id="COG0697">
    <property type="taxonomic scope" value="Bacteria"/>
</dbReference>
<accession>C7RKH1</accession>
<gene>
    <name evidence="3" type="ordered locus">CAP2UW1_3634</name>
</gene>
<dbReference type="KEGG" id="app:CAP2UW1_3634"/>
<dbReference type="EMBL" id="CP001715">
    <property type="protein sequence ID" value="ACV36891.1"/>
    <property type="molecule type" value="Genomic_DNA"/>
</dbReference>
<dbReference type="HOGENOM" id="CLU_055252_0_0_4"/>
<feature type="transmembrane region" description="Helical" evidence="1">
    <location>
        <begin position="103"/>
        <end position="125"/>
    </location>
</feature>
<dbReference type="STRING" id="522306.CAP2UW1_3634"/>
<proteinExistence type="predicted"/>
<organism evidence="3">
    <name type="scientific">Accumulibacter regalis</name>
    <dbReference type="NCBI Taxonomy" id="522306"/>
    <lineage>
        <taxon>Bacteria</taxon>
        <taxon>Pseudomonadati</taxon>
        <taxon>Pseudomonadota</taxon>
        <taxon>Betaproteobacteria</taxon>
        <taxon>Candidatus Accumulibacter</taxon>
    </lineage>
</organism>
<evidence type="ECO:0000313" key="3">
    <source>
        <dbReference type="EMBL" id="ACV36891.1"/>
    </source>
</evidence>
<dbReference type="PANTHER" id="PTHR22911">
    <property type="entry name" value="ACYL-MALONYL CONDENSING ENZYME-RELATED"/>
    <property type="match status" value="1"/>
</dbReference>